<dbReference type="OrthoDB" id="6385861at2"/>
<accession>A0A1E5HG42</accession>
<dbReference type="RefSeq" id="WP_069639084.1">
    <property type="nucleotide sequence ID" value="NZ_JAFBEZ010000010.1"/>
</dbReference>
<dbReference type="EMBL" id="MIKC01000003">
    <property type="protein sequence ID" value="OEG23610.1"/>
    <property type="molecule type" value="Genomic_DNA"/>
</dbReference>
<organism evidence="1 2">
    <name type="scientific">Enterococcus ureilyticus</name>
    <dbReference type="NCBI Taxonomy" id="1131292"/>
    <lineage>
        <taxon>Bacteria</taxon>
        <taxon>Bacillati</taxon>
        <taxon>Bacillota</taxon>
        <taxon>Bacilli</taxon>
        <taxon>Lactobacillales</taxon>
        <taxon>Enterococcaceae</taxon>
        <taxon>Enterococcus</taxon>
    </lineage>
</organism>
<evidence type="ECO:0000313" key="2">
    <source>
        <dbReference type="Proteomes" id="UP000094469"/>
    </source>
</evidence>
<dbReference type="SUPFAM" id="SSF53756">
    <property type="entry name" value="UDP-Glycosyltransferase/glycogen phosphorylase"/>
    <property type="match status" value="1"/>
</dbReference>
<proteinExistence type="predicted"/>
<gene>
    <name evidence="1" type="ORF">BCR24_11295</name>
</gene>
<evidence type="ECO:0000313" key="1">
    <source>
        <dbReference type="EMBL" id="OEG23610.1"/>
    </source>
</evidence>
<dbReference type="STRING" id="1131292.BCR24_11295"/>
<evidence type="ECO:0008006" key="3">
    <source>
        <dbReference type="Google" id="ProtNLM"/>
    </source>
</evidence>
<comment type="caution">
    <text evidence="1">The sequence shown here is derived from an EMBL/GenBank/DDBJ whole genome shotgun (WGS) entry which is preliminary data.</text>
</comment>
<sequence length="373" mass="43460">MRGVYLSPNVSHNPGINQKVLNQVEAFKETGADICLIMDNRSGKLKKLQTAMPIFSKQFDRFFPKKLNNYDFVYIRKPYYFDFDFIRKLSTVKKSGTQIILEIPTYPYDSEFKHKILMFPTVLKDKLSRKMLKRYVSRIVTFSDDEEIFGIKTIQTFNAFDFKSTNLSKKVNYSSKMEITLIAVANIENWHGYDRLIIGLSEYYLNKKDDDPDFKIFIVGGGNKKIIQLYKKMIFDNDLTDRIILTDKKTGKELDELFSSADIGVDSLGRHRSKVYYNSSLKGKEYLGRGLPIISGVETELDNPKYNFPYYMRVSADDSPINFKDIILFFEKIHDNKNAYSIKKFGEENFSFQASVKPVIDYLKENEGKHSYE</sequence>
<dbReference type="Proteomes" id="UP000094469">
    <property type="component" value="Unassembled WGS sequence"/>
</dbReference>
<name>A0A1E5HG42_9ENTE</name>
<reference evidence="2" key="1">
    <citation type="submission" date="2016-09" db="EMBL/GenBank/DDBJ databases">
        <authorList>
            <person name="Gulvik C.A."/>
        </authorList>
    </citation>
    <scope>NUCLEOTIDE SEQUENCE [LARGE SCALE GENOMIC DNA]</scope>
    <source>
        <strain evidence="2">LMG 26676</strain>
    </source>
</reference>
<protein>
    <recommendedName>
        <fullName evidence="3">Glycosyl transferase family 1 domain-containing protein</fullName>
    </recommendedName>
</protein>
<dbReference type="Gene3D" id="3.40.50.2000">
    <property type="entry name" value="Glycogen Phosphorylase B"/>
    <property type="match status" value="1"/>
</dbReference>
<dbReference type="AlphaFoldDB" id="A0A1E5HG42"/>
<keyword evidence="2" id="KW-1185">Reference proteome</keyword>